<feature type="compositionally biased region" description="Polar residues" evidence="1">
    <location>
        <begin position="1"/>
        <end position="14"/>
    </location>
</feature>
<feature type="compositionally biased region" description="Acidic residues" evidence="1">
    <location>
        <begin position="19"/>
        <end position="33"/>
    </location>
</feature>
<evidence type="ECO:0000313" key="3">
    <source>
        <dbReference type="Proteomes" id="UP000277256"/>
    </source>
</evidence>
<feature type="compositionally biased region" description="Basic and acidic residues" evidence="1">
    <location>
        <begin position="34"/>
        <end position="55"/>
    </location>
</feature>
<keyword evidence="3" id="KW-1185">Reference proteome</keyword>
<evidence type="ECO:0000256" key="1">
    <source>
        <dbReference type="SAM" id="MobiDB-lite"/>
    </source>
</evidence>
<dbReference type="OrthoDB" id="5198028at2"/>
<sequence length="113" mass="12655">MADRNTTYDASEQETFGWVDDEEQNEEGLEEDILDARDYREADRFGMTPEEERRGSPLADQLAAEVPEDQGDPREPGPGDPVPDEPDPFDPVGPNDPDPNRPLPDEPAPPQPW</sequence>
<protein>
    <submittedName>
        <fullName evidence="2">Uncharacterized protein</fullName>
    </submittedName>
</protein>
<reference evidence="2 3" key="1">
    <citation type="submission" date="2018-12" db="EMBL/GenBank/DDBJ databases">
        <title>Glycomyces sp. YIM 121974 draft genome.</title>
        <authorList>
            <person name="Li Q."/>
        </authorList>
    </citation>
    <scope>NUCLEOTIDE SEQUENCE [LARGE SCALE GENOMIC DNA]</scope>
    <source>
        <strain evidence="2 3">YIM 121974</strain>
    </source>
</reference>
<name>A0A426UYC9_9ACTN</name>
<accession>A0A426UYC9</accession>
<dbReference type="EMBL" id="RSEB01000003">
    <property type="protein sequence ID" value="RRR99574.1"/>
    <property type="molecule type" value="Genomic_DNA"/>
</dbReference>
<feature type="region of interest" description="Disordered" evidence="1">
    <location>
        <begin position="1"/>
        <end position="113"/>
    </location>
</feature>
<dbReference type="Proteomes" id="UP000277256">
    <property type="component" value="Unassembled WGS sequence"/>
</dbReference>
<gene>
    <name evidence="2" type="ORF">EIW28_12820</name>
</gene>
<dbReference type="RefSeq" id="WP_125248085.1">
    <property type="nucleotide sequence ID" value="NZ_RSEB01000003.1"/>
</dbReference>
<feature type="compositionally biased region" description="Pro residues" evidence="1">
    <location>
        <begin position="89"/>
        <end position="113"/>
    </location>
</feature>
<evidence type="ECO:0000313" key="2">
    <source>
        <dbReference type="EMBL" id="RRR99574.1"/>
    </source>
</evidence>
<proteinExistence type="predicted"/>
<comment type="caution">
    <text evidence="2">The sequence shown here is derived from an EMBL/GenBank/DDBJ whole genome shotgun (WGS) entry which is preliminary data.</text>
</comment>
<dbReference type="AlphaFoldDB" id="A0A426UYC9"/>
<organism evidence="2 3">
    <name type="scientific">Glycomyces terrestris</name>
    <dbReference type="NCBI Taxonomy" id="2493553"/>
    <lineage>
        <taxon>Bacteria</taxon>
        <taxon>Bacillati</taxon>
        <taxon>Actinomycetota</taxon>
        <taxon>Actinomycetes</taxon>
        <taxon>Glycomycetales</taxon>
        <taxon>Glycomycetaceae</taxon>
        <taxon>Glycomyces</taxon>
    </lineage>
</organism>